<protein>
    <recommendedName>
        <fullName evidence="3">Reverse transcriptase domain-containing protein</fullName>
    </recommendedName>
</protein>
<name>A0A9Q1C617_HOLLE</name>
<reference evidence="1" key="1">
    <citation type="submission" date="2021-10" db="EMBL/GenBank/DDBJ databases">
        <title>Tropical sea cucumber genome reveals ecological adaptation and Cuvierian tubules defense mechanism.</title>
        <authorList>
            <person name="Chen T."/>
        </authorList>
    </citation>
    <scope>NUCLEOTIDE SEQUENCE</scope>
    <source>
        <strain evidence="1">Nanhai2018</strain>
        <tissue evidence="1">Muscle</tissue>
    </source>
</reference>
<dbReference type="OrthoDB" id="10066052at2759"/>
<evidence type="ECO:0000313" key="1">
    <source>
        <dbReference type="EMBL" id="KAJ8039326.1"/>
    </source>
</evidence>
<proteinExistence type="predicted"/>
<accession>A0A9Q1C617</accession>
<dbReference type="Proteomes" id="UP001152320">
    <property type="component" value="Chromosome 7"/>
</dbReference>
<organism evidence="1 2">
    <name type="scientific">Holothuria leucospilota</name>
    <name type="common">Black long sea cucumber</name>
    <name type="synonym">Mertensiothuria leucospilota</name>
    <dbReference type="NCBI Taxonomy" id="206669"/>
    <lineage>
        <taxon>Eukaryota</taxon>
        <taxon>Metazoa</taxon>
        <taxon>Echinodermata</taxon>
        <taxon>Eleutherozoa</taxon>
        <taxon>Echinozoa</taxon>
        <taxon>Holothuroidea</taxon>
        <taxon>Aspidochirotacea</taxon>
        <taxon>Aspidochirotida</taxon>
        <taxon>Holothuriidae</taxon>
        <taxon>Holothuria</taxon>
    </lineage>
</organism>
<evidence type="ECO:0008006" key="3">
    <source>
        <dbReference type="Google" id="ProtNLM"/>
    </source>
</evidence>
<gene>
    <name evidence="1" type="ORF">HOLleu_17004</name>
</gene>
<evidence type="ECO:0000313" key="2">
    <source>
        <dbReference type="Proteomes" id="UP001152320"/>
    </source>
</evidence>
<dbReference type="PANTHER" id="PTHR33332">
    <property type="entry name" value="REVERSE TRANSCRIPTASE DOMAIN-CONTAINING PROTEIN"/>
    <property type="match status" value="1"/>
</dbReference>
<comment type="caution">
    <text evidence="1">The sequence shown here is derived from an EMBL/GenBank/DDBJ whole genome shotgun (WGS) entry which is preliminary data.</text>
</comment>
<dbReference type="AlphaFoldDB" id="A0A9Q1C617"/>
<sequence length="143" mass="16662">MWKFSTVKPLLKKPGLELQYGNYRPIRNLQFLPKVIEKFFLQQYKDHIMTHALLPDYQSTYCQNYSCKTALVKWFNDALWSMEKKRVSLSGFSLSAALDTVDHEVLLPLWANRFGISGNIVSGNCLLVRLETSCLLLIVWLRF</sequence>
<keyword evidence="2" id="KW-1185">Reference proteome</keyword>
<dbReference type="EMBL" id="JAIZAY010000007">
    <property type="protein sequence ID" value="KAJ8039326.1"/>
    <property type="molecule type" value="Genomic_DNA"/>
</dbReference>